<feature type="compositionally biased region" description="Basic and acidic residues" evidence="6">
    <location>
        <begin position="21"/>
        <end position="32"/>
    </location>
</feature>
<dbReference type="InterPro" id="IPR002674">
    <property type="entry name" value="Ribosomal_eL43"/>
</dbReference>
<dbReference type="EMBL" id="CP104395">
    <property type="protein sequence ID" value="WEL19461.1"/>
    <property type="molecule type" value="Genomic_DNA"/>
</dbReference>
<protein>
    <recommendedName>
        <fullName evidence="5">50S ribosomal protein L37Ae</fullName>
    </recommendedName>
</protein>
<dbReference type="InterPro" id="IPR011332">
    <property type="entry name" value="Ribosomal_zn-bd"/>
</dbReference>
<dbReference type="Proteomes" id="UP001218034">
    <property type="component" value="Chromosome"/>
</dbReference>
<dbReference type="GeneID" id="90589874"/>
<evidence type="ECO:0000256" key="2">
    <source>
        <dbReference type="ARBA" id="ARBA00022884"/>
    </source>
</evidence>
<evidence type="ECO:0000256" key="5">
    <source>
        <dbReference type="ARBA" id="ARBA00035383"/>
    </source>
</evidence>
<evidence type="ECO:0000256" key="1">
    <source>
        <dbReference type="ARBA" id="ARBA00008672"/>
    </source>
</evidence>
<keyword evidence="4" id="KW-0687">Ribonucleoprotein</keyword>
<gene>
    <name evidence="7" type="primary">rpl43a</name>
    <name evidence="7" type="ORF">SVXNc_0437</name>
</gene>
<evidence type="ECO:0000256" key="6">
    <source>
        <dbReference type="SAM" id="MobiDB-lite"/>
    </source>
</evidence>
<sequence length="87" mass="9758">MPRKNTSSKRFGSRYGSKIRRNVDEAESKEEGYERVAAGVWKDKETGKKVAGGAYKVDTGAEETMKKALQVETEELEEAKEAIEDDE</sequence>
<dbReference type="Pfam" id="PF01780">
    <property type="entry name" value="Ribosomal_L37ae"/>
    <property type="match status" value="1"/>
</dbReference>
<keyword evidence="3 7" id="KW-0689">Ribosomal protein</keyword>
<accession>A0ABY8CIF1</accession>
<reference evidence="7 8" key="1">
    <citation type="submission" date="2022-09" db="EMBL/GenBank/DDBJ databases">
        <title>Xylan utilization by haloarchaea-nanohaloarchaea associations.</title>
        <authorList>
            <person name="Yakimov M."/>
        </authorList>
    </citation>
    <scope>NUCLEOTIDE SEQUENCE [LARGE SCALE GENOMIC DNA]</scope>
    <source>
        <strain evidence="7 8">SVXNc</strain>
    </source>
</reference>
<evidence type="ECO:0000256" key="3">
    <source>
        <dbReference type="ARBA" id="ARBA00022980"/>
    </source>
</evidence>
<organism evidence="7 8">
    <name type="scientific">Candidatus Nanohalococcus occultus</name>
    <dbReference type="NCBI Taxonomy" id="2978047"/>
    <lineage>
        <taxon>Archaea</taxon>
        <taxon>Candidatus Nanohalarchaeota</taxon>
        <taxon>Candidatus Nanohalarchaeota incertae sedis</taxon>
        <taxon>Candidatus Nanohalococcus</taxon>
    </lineage>
</organism>
<dbReference type="SUPFAM" id="SSF57829">
    <property type="entry name" value="Zn-binding ribosomal proteins"/>
    <property type="match status" value="1"/>
</dbReference>
<keyword evidence="8" id="KW-1185">Reference proteome</keyword>
<comment type="similarity">
    <text evidence="1">Belongs to the eukaryotic ribosomal protein eL43 family.</text>
</comment>
<dbReference type="InterPro" id="IPR011331">
    <property type="entry name" value="Ribosomal_eL37/eL43"/>
</dbReference>
<evidence type="ECO:0000256" key="4">
    <source>
        <dbReference type="ARBA" id="ARBA00023274"/>
    </source>
</evidence>
<evidence type="ECO:0000313" key="7">
    <source>
        <dbReference type="EMBL" id="WEL19461.1"/>
    </source>
</evidence>
<dbReference type="GO" id="GO:0005840">
    <property type="term" value="C:ribosome"/>
    <property type="evidence" value="ECO:0007669"/>
    <property type="project" value="UniProtKB-KW"/>
</dbReference>
<keyword evidence="2" id="KW-0694">RNA-binding</keyword>
<name>A0ABY8CIF1_9ARCH</name>
<dbReference type="Gene3D" id="2.20.25.30">
    <property type="match status" value="1"/>
</dbReference>
<feature type="region of interest" description="Disordered" evidence="6">
    <location>
        <begin position="1"/>
        <end position="32"/>
    </location>
</feature>
<evidence type="ECO:0000313" key="8">
    <source>
        <dbReference type="Proteomes" id="UP001218034"/>
    </source>
</evidence>
<proteinExistence type="inferred from homology"/>
<dbReference type="RefSeq" id="WP_347722331.1">
    <property type="nucleotide sequence ID" value="NZ_CP104395.1"/>
</dbReference>